<evidence type="ECO:0000256" key="1">
    <source>
        <dbReference type="ARBA" id="ARBA00001098"/>
    </source>
</evidence>
<comment type="caution">
    <text evidence="14">The sequence shown here is derived from an EMBL/GenBank/DDBJ whole genome shotgun (WGS) entry which is preliminary data.</text>
</comment>
<evidence type="ECO:0000256" key="7">
    <source>
        <dbReference type="ARBA" id="ARBA00022801"/>
    </source>
</evidence>
<dbReference type="SUPFAM" id="SSF63411">
    <property type="entry name" value="LuxS/MPP-like metallohydrolase"/>
    <property type="match status" value="1"/>
</dbReference>
<dbReference type="EC" id="3.4.24.64" evidence="4"/>
<evidence type="ECO:0000313" key="14">
    <source>
        <dbReference type="EMBL" id="KAG5458763.1"/>
    </source>
</evidence>
<evidence type="ECO:0000256" key="3">
    <source>
        <dbReference type="ARBA" id="ARBA00007261"/>
    </source>
</evidence>
<name>A0A8H7ZTG7_9FUNG</name>
<sequence length="254" mass="27808">MFGGMKCGSAPQRNEPRFVGSDVRLRDDTAHEMHVALGVRSPGLTDEDYPTSLVMQSIVGTWDRSLGARHNLFTKVSHMADSYGLCNSYASFCEAHSDVGLWGTYIVSENLSGIDDFVWFLQKEWARLTESPTEGDVHIAKNKILTAIAHGAGAGSAAIADDIGRRGSATGSRLSAREFSSLIDRVTWKDVSRVAGTYLWDNEVAVVGVGPIEGLTDFVRYVPAAVSESGLPVFPWWPFVNLLDRLEIISLFPR</sequence>
<evidence type="ECO:0000256" key="8">
    <source>
        <dbReference type="ARBA" id="ARBA00022833"/>
    </source>
</evidence>
<dbReference type="PANTHER" id="PTHR11851">
    <property type="entry name" value="METALLOPROTEASE"/>
    <property type="match status" value="1"/>
</dbReference>
<dbReference type="Proteomes" id="UP000673691">
    <property type="component" value="Unassembled WGS sequence"/>
</dbReference>
<evidence type="ECO:0000256" key="2">
    <source>
        <dbReference type="ARBA" id="ARBA00004173"/>
    </source>
</evidence>
<accession>A0A8H7ZTG7</accession>
<evidence type="ECO:0000256" key="4">
    <source>
        <dbReference type="ARBA" id="ARBA00012299"/>
    </source>
</evidence>
<evidence type="ECO:0000256" key="11">
    <source>
        <dbReference type="ARBA" id="ARBA00031018"/>
    </source>
</evidence>
<gene>
    <name evidence="14" type="ORF">BJ554DRAFT_959</name>
</gene>
<evidence type="ECO:0000256" key="12">
    <source>
        <dbReference type="ARBA" id="ARBA00045757"/>
    </source>
</evidence>
<feature type="domain" description="Peptidase M16 C-terminal" evidence="13">
    <location>
        <begin position="11"/>
        <end position="143"/>
    </location>
</feature>
<keyword evidence="15" id="KW-1185">Reference proteome</keyword>
<comment type="function">
    <text evidence="12">Catalytic subunit of the essential mitochondrial processing protease (MPP), which cleaves the mitochondrial sequence off newly imported precursors proteins. Preferentially, cleaves after an arginine at position P2.</text>
</comment>
<keyword evidence="10" id="KW-0496">Mitochondrion</keyword>
<reference evidence="14 15" key="1">
    <citation type="journal article" name="Sci. Rep.">
        <title>Genome-scale phylogenetic analyses confirm Olpidium as the closest living zoosporic fungus to the non-flagellated, terrestrial fungi.</title>
        <authorList>
            <person name="Chang Y."/>
            <person name="Rochon D."/>
            <person name="Sekimoto S."/>
            <person name="Wang Y."/>
            <person name="Chovatia M."/>
            <person name="Sandor L."/>
            <person name="Salamov A."/>
            <person name="Grigoriev I.V."/>
            <person name="Stajich J.E."/>
            <person name="Spatafora J.W."/>
        </authorList>
    </citation>
    <scope>NUCLEOTIDE SEQUENCE [LARGE SCALE GENOMIC DNA]</scope>
    <source>
        <strain evidence="14">S191</strain>
    </source>
</reference>
<dbReference type="GO" id="GO:0006627">
    <property type="term" value="P:protein processing involved in protein targeting to mitochondrion"/>
    <property type="evidence" value="ECO:0007669"/>
    <property type="project" value="TreeGrafter"/>
</dbReference>
<dbReference type="OrthoDB" id="10251424at2759"/>
<evidence type="ECO:0000256" key="9">
    <source>
        <dbReference type="ARBA" id="ARBA00023049"/>
    </source>
</evidence>
<dbReference type="InterPro" id="IPR050361">
    <property type="entry name" value="MPP/UQCRC_Complex"/>
</dbReference>
<dbReference type="GO" id="GO:0046872">
    <property type="term" value="F:metal ion binding"/>
    <property type="evidence" value="ECO:0007669"/>
    <property type="project" value="UniProtKB-KW"/>
</dbReference>
<evidence type="ECO:0000313" key="15">
    <source>
        <dbReference type="Proteomes" id="UP000673691"/>
    </source>
</evidence>
<keyword evidence="8" id="KW-0862">Zinc</keyword>
<evidence type="ECO:0000256" key="5">
    <source>
        <dbReference type="ARBA" id="ARBA00022670"/>
    </source>
</evidence>
<dbReference type="InterPro" id="IPR011249">
    <property type="entry name" value="Metalloenz_LuxS/M16"/>
</dbReference>
<organism evidence="14 15">
    <name type="scientific">Olpidium bornovanus</name>
    <dbReference type="NCBI Taxonomy" id="278681"/>
    <lineage>
        <taxon>Eukaryota</taxon>
        <taxon>Fungi</taxon>
        <taxon>Fungi incertae sedis</taxon>
        <taxon>Olpidiomycota</taxon>
        <taxon>Olpidiomycotina</taxon>
        <taxon>Olpidiomycetes</taxon>
        <taxon>Olpidiales</taxon>
        <taxon>Olpidiaceae</taxon>
        <taxon>Olpidium</taxon>
    </lineage>
</organism>
<keyword evidence="6" id="KW-0479">Metal-binding</keyword>
<protein>
    <recommendedName>
        <fullName evidence="4">mitochondrial processing peptidase</fullName>
        <ecNumber evidence="4">3.4.24.64</ecNumber>
    </recommendedName>
    <alternativeName>
        <fullName evidence="11">Beta-MPP</fullName>
    </alternativeName>
</protein>
<dbReference type="PANTHER" id="PTHR11851:SF149">
    <property type="entry name" value="GH01077P"/>
    <property type="match status" value="1"/>
</dbReference>
<keyword evidence="9" id="KW-0482">Metalloprotease</keyword>
<dbReference type="GO" id="GO:0005739">
    <property type="term" value="C:mitochondrion"/>
    <property type="evidence" value="ECO:0007669"/>
    <property type="project" value="UniProtKB-SubCell"/>
</dbReference>
<evidence type="ECO:0000259" key="13">
    <source>
        <dbReference type="Pfam" id="PF05193"/>
    </source>
</evidence>
<dbReference type="Pfam" id="PF05193">
    <property type="entry name" value="Peptidase_M16_C"/>
    <property type="match status" value="1"/>
</dbReference>
<proteinExistence type="inferred from homology"/>
<comment type="similarity">
    <text evidence="3">Belongs to the peptidase M16 family.</text>
</comment>
<evidence type="ECO:0000256" key="6">
    <source>
        <dbReference type="ARBA" id="ARBA00022723"/>
    </source>
</evidence>
<keyword evidence="7" id="KW-0378">Hydrolase</keyword>
<dbReference type="GO" id="GO:0004222">
    <property type="term" value="F:metalloendopeptidase activity"/>
    <property type="evidence" value="ECO:0007669"/>
    <property type="project" value="UniProtKB-EC"/>
</dbReference>
<dbReference type="AlphaFoldDB" id="A0A8H7ZTG7"/>
<dbReference type="Gene3D" id="3.30.830.10">
    <property type="entry name" value="Metalloenzyme, LuxS/M16 peptidase-like"/>
    <property type="match status" value="1"/>
</dbReference>
<evidence type="ECO:0000256" key="10">
    <source>
        <dbReference type="ARBA" id="ARBA00023128"/>
    </source>
</evidence>
<comment type="catalytic activity">
    <reaction evidence="1">
        <text>Release of N-terminal transit peptides from precursor proteins imported into the mitochondrion, typically with Arg in position P2.</text>
        <dbReference type="EC" id="3.4.24.64"/>
    </reaction>
</comment>
<dbReference type="EMBL" id="JAEFCI010007956">
    <property type="protein sequence ID" value="KAG5458763.1"/>
    <property type="molecule type" value="Genomic_DNA"/>
</dbReference>
<dbReference type="InterPro" id="IPR007863">
    <property type="entry name" value="Peptidase_M16_C"/>
</dbReference>
<comment type="subcellular location">
    <subcellularLocation>
        <location evidence="2">Mitochondrion</location>
    </subcellularLocation>
</comment>
<keyword evidence="5" id="KW-0645">Protease</keyword>